<dbReference type="Pfam" id="PF01580">
    <property type="entry name" value="FtsK_SpoIIIE"/>
    <property type="match status" value="1"/>
</dbReference>
<comment type="subcellular location">
    <subcellularLocation>
        <location evidence="1">Cell membrane</location>
        <topology evidence="1">Multi-pass membrane protein</topology>
    </subcellularLocation>
</comment>
<sequence length="789" mass="85252">MARTMTKSQRTPLLPAGAKEFLVKRTIELCGLLLGACAIMLALILASYTPGDPSWNSASPHEVQNLMGAIGAYLADIMVQSFGLACAVPVLVLFSWAWRITSKQMVSNLWMRLIILCSAAFLLSITLNAVPTPDTWPLRSGLGGVAGMILTQRLVSFLTWIGVPDLALIKLGIALFCGISGVLSLLYGLALSRSEWTQVGQGVGSVAKGTLQGSVVAVRKGVGVLQRTKLEDMIKEESGIEDEEPVLKRKRSAKKIKAPEEDVSLPKKSQKAKQQTLVLSPDSYNFPPLDLLTEATPAQKAAGKIDRAALEHNAELLEQVLEDFGVKGEIVEVRPGPVVTLYELEPAAGTKTSRVISLADDIARSMSAISVRIAVVPGRSVIGIELPNAKRETVYLRTLLESPSFDNPKASLNMALGVDIGGSPVMADLARMPHLLVAGTTGSGKSVGVNTMILSMLYRMTPEQCKFIMIDPKMLELSVYDGIPHLLSPVVTEPGKAVMALKWCVQEMNERYRLMSNLGVRNISGYNAKLEESRKKGEVLTRRVQTGFDPETGKPIFEEQPLDMDALPFLVIIVDEFADLMLMVGKEIDACIQSLAQKARAAGIHLIMATQRPSVDVMTGTIKANFPSRISFTVTTKIDSRTILESQGAEQLLGMGDMLFKPGGGQISRVHGPFASDEEVEEVVNHLKKQGEPKYLDAVTEESDEPIDGLVMPAGSVGGNTSSGDALYDQAVQICIQDGKASTSHIQRRLSIGYNRAARIVDQMEEDGIVSAPDRVGRRKILAGKDGVE</sequence>
<evidence type="ECO:0000256" key="17">
    <source>
        <dbReference type="SAM" id="MobiDB-lite"/>
    </source>
</evidence>
<comment type="subunit">
    <text evidence="15">Homohexamer. Forms a ring that surrounds DNA.</text>
</comment>
<feature type="transmembrane region" description="Helical" evidence="18">
    <location>
        <begin position="142"/>
        <end position="161"/>
    </location>
</feature>
<evidence type="ECO:0000256" key="5">
    <source>
        <dbReference type="ARBA" id="ARBA00022618"/>
    </source>
</evidence>
<dbReference type="GO" id="GO:0005524">
    <property type="term" value="F:ATP binding"/>
    <property type="evidence" value="ECO:0007669"/>
    <property type="project" value="UniProtKB-UniRule"/>
</dbReference>
<organism evidence="20 21">
    <name type="scientific">Terasakiella brassicae</name>
    <dbReference type="NCBI Taxonomy" id="1634917"/>
    <lineage>
        <taxon>Bacteria</taxon>
        <taxon>Pseudomonadati</taxon>
        <taxon>Pseudomonadota</taxon>
        <taxon>Alphaproteobacteria</taxon>
        <taxon>Rhodospirillales</taxon>
        <taxon>Terasakiellaceae</taxon>
        <taxon>Terasakiella</taxon>
    </lineage>
</organism>
<comment type="function">
    <text evidence="14">Essential cell division protein that coordinates cell division and chromosome segregation. The N-terminus is involved in assembly of the cell-division machinery. The C-terminus functions as a DNA motor that moves dsDNA in an ATP-dependent manner towards the dif recombination site, which is located within the replication terminus region. Translocation stops specifically at Xer-dif sites, where FtsK interacts with the Xer recombinase, allowing activation of chromosome unlinking by recombination. FtsK orienting polar sequences (KOPS) guide the direction of DNA translocation. FtsK can remove proteins from DNA as it translocates, but translocation stops specifically at XerCD-dif site, thereby preventing removal of XerC and XerD from dif.</text>
</comment>
<keyword evidence="7 16" id="KW-0547">Nucleotide-binding</keyword>
<keyword evidence="11" id="KW-0238">DNA-binding</keyword>
<keyword evidence="9 16" id="KW-0067">ATP-binding</keyword>
<dbReference type="GO" id="GO:0005886">
    <property type="term" value="C:plasma membrane"/>
    <property type="evidence" value="ECO:0007669"/>
    <property type="project" value="UniProtKB-SubCell"/>
</dbReference>
<evidence type="ECO:0000256" key="10">
    <source>
        <dbReference type="ARBA" id="ARBA00022989"/>
    </source>
</evidence>
<keyword evidence="8" id="KW-0159">Chromosome partition</keyword>
<dbReference type="InterPro" id="IPR036390">
    <property type="entry name" value="WH_DNA-bd_sf"/>
</dbReference>
<evidence type="ECO:0000256" key="4">
    <source>
        <dbReference type="ARBA" id="ARBA00022475"/>
    </source>
</evidence>
<dbReference type="InterPro" id="IPR050206">
    <property type="entry name" value="FtsK/SpoIIIE/SftA"/>
</dbReference>
<dbReference type="GO" id="GO:0007059">
    <property type="term" value="P:chromosome segregation"/>
    <property type="evidence" value="ECO:0007669"/>
    <property type="project" value="UniProtKB-KW"/>
</dbReference>
<keyword evidence="6 18" id="KW-0812">Transmembrane</keyword>
<dbReference type="SMART" id="SM00843">
    <property type="entry name" value="Ftsk_gamma"/>
    <property type="match status" value="1"/>
</dbReference>
<feature type="transmembrane region" description="Helical" evidence="18">
    <location>
        <begin position="70"/>
        <end position="97"/>
    </location>
</feature>
<evidence type="ECO:0000256" key="8">
    <source>
        <dbReference type="ARBA" id="ARBA00022829"/>
    </source>
</evidence>
<dbReference type="Gene3D" id="3.40.50.300">
    <property type="entry name" value="P-loop containing nucleotide triphosphate hydrolases"/>
    <property type="match status" value="1"/>
</dbReference>
<evidence type="ECO:0000259" key="19">
    <source>
        <dbReference type="PROSITE" id="PS50901"/>
    </source>
</evidence>
<comment type="caution">
    <text evidence="20">The sequence shown here is derived from an EMBL/GenBank/DDBJ whole genome shotgun (WGS) entry which is preliminary data.</text>
</comment>
<keyword evidence="21" id="KW-1185">Reference proteome</keyword>
<feature type="transmembrane region" description="Helical" evidence="18">
    <location>
        <begin position="109"/>
        <end position="130"/>
    </location>
</feature>
<comment type="similarity">
    <text evidence="2">Belongs to the FtsK/SpoIIIE/SftA family.</text>
</comment>
<dbReference type="InterPro" id="IPR002543">
    <property type="entry name" value="FtsK_dom"/>
</dbReference>
<dbReference type="SUPFAM" id="SSF46785">
    <property type="entry name" value="Winged helix' DNA-binding domain"/>
    <property type="match status" value="1"/>
</dbReference>
<dbReference type="GO" id="GO:0003677">
    <property type="term" value="F:DNA binding"/>
    <property type="evidence" value="ECO:0007669"/>
    <property type="project" value="UniProtKB-KW"/>
</dbReference>
<reference evidence="20" key="2">
    <citation type="submission" date="2020-09" db="EMBL/GenBank/DDBJ databases">
        <authorList>
            <person name="Sun Q."/>
            <person name="Zhou Y."/>
        </authorList>
    </citation>
    <scope>NUCLEOTIDE SEQUENCE</scope>
    <source>
        <strain evidence="20">CGMCC 1.15254</strain>
    </source>
</reference>
<reference evidence="20" key="1">
    <citation type="journal article" date="2014" name="Int. J. Syst. Evol. Microbiol.">
        <title>Complete genome sequence of Corynebacterium casei LMG S-19264T (=DSM 44701T), isolated from a smear-ripened cheese.</title>
        <authorList>
            <consortium name="US DOE Joint Genome Institute (JGI-PGF)"/>
            <person name="Walter F."/>
            <person name="Albersmeier A."/>
            <person name="Kalinowski J."/>
            <person name="Ruckert C."/>
        </authorList>
    </citation>
    <scope>NUCLEOTIDE SEQUENCE</scope>
    <source>
        <strain evidence="20">CGMCC 1.15254</strain>
    </source>
</reference>
<feature type="region of interest" description="Disordered" evidence="17">
    <location>
        <begin position="251"/>
        <end position="271"/>
    </location>
</feature>
<evidence type="ECO:0000256" key="2">
    <source>
        <dbReference type="ARBA" id="ARBA00006474"/>
    </source>
</evidence>
<dbReference type="SUPFAM" id="SSF52540">
    <property type="entry name" value="P-loop containing nucleoside triphosphate hydrolases"/>
    <property type="match status" value="1"/>
</dbReference>
<dbReference type="EMBL" id="BMHV01000009">
    <property type="protein sequence ID" value="GGF62703.1"/>
    <property type="molecule type" value="Genomic_DNA"/>
</dbReference>
<evidence type="ECO:0000256" key="6">
    <source>
        <dbReference type="ARBA" id="ARBA00022692"/>
    </source>
</evidence>
<dbReference type="Pfam" id="PF13491">
    <property type="entry name" value="FtsK_4TM"/>
    <property type="match status" value="1"/>
</dbReference>
<dbReference type="InterPro" id="IPR018541">
    <property type="entry name" value="Ftsk_gamma"/>
</dbReference>
<dbReference type="InterPro" id="IPR027417">
    <property type="entry name" value="P-loop_NTPase"/>
</dbReference>
<dbReference type="Gene3D" id="3.30.980.40">
    <property type="match status" value="1"/>
</dbReference>
<dbReference type="InterPro" id="IPR036388">
    <property type="entry name" value="WH-like_DNA-bd_sf"/>
</dbReference>
<evidence type="ECO:0000256" key="16">
    <source>
        <dbReference type="PROSITE-ProRule" id="PRU00289"/>
    </source>
</evidence>
<dbReference type="Pfam" id="PF17854">
    <property type="entry name" value="FtsK_alpha"/>
    <property type="match status" value="1"/>
</dbReference>
<gene>
    <name evidence="20" type="ORF">GCM10011332_15750</name>
</gene>
<evidence type="ECO:0000313" key="21">
    <source>
        <dbReference type="Proteomes" id="UP000632498"/>
    </source>
</evidence>
<protein>
    <recommendedName>
        <fullName evidence="3">DNA translocase FtsK</fullName>
    </recommendedName>
</protein>
<keyword evidence="13" id="KW-0131">Cell cycle</keyword>
<evidence type="ECO:0000256" key="1">
    <source>
        <dbReference type="ARBA" id="ARBA00004651"/>
    </source>
</evidence>
<evidence type="ECO:0000256" key="13">
    <source>
        <dbReference type="ARBA" id="ARBA00023306"/>
    </source>
</evidence>
<dbReference type="Proteomes" id="UP000632498">
    <property type="component" value="Unassembled WGS sequence"/>
</dbReference>
<dbReference type="PROSITE" id="PS50901">
    <property type="entry name" value="FTSK"/>
    <property type="match status" value="1"/>
</dbReference>
<dbReference type="Pfam" id="PF09397">
    <property type="entry name" value="FtsK_gamma"/>
    <property type="match status" value="1"/>
</dbReference>
<dbReference type="PANTHER" id="PTHR22683">
    <property type="entry name" value="SPORULATION PROTEIN RELATED"/>
    <property type="match status" value="1"/>
</dbReference>
<dbReference type="Gene3D" id="1.10.10.10">
    <property type="entry name" value="Winged helix-like DNA-binding domain superfamily/Winged helix DNA-binding domain"/>
    <property type="match status" value="1"/>
</dbReference>
<dbReference type="AlphaFoldDB" id="A0A917FCP8"/>
<evidence type="ECO:0000256" key="15">
    <source>
        <dbReference type="ARBA" id="ARBA00025923"/>
    </source>
</evidence>
<keyword evidence="5" id="KW-0132">Cell division</keyword>
<keyword evidence="10 18" id="KW-1133">Transmembrane helix</keyword>
<proteinExistence type="inferred from homology"/>
<evidence type="ECO:0000256" key="7">
    <source>
        <dbReference type="ARBA" id="ARBA00022741"/>
    </source>
</evidence>
<dbReference type="CDD" id="cd01127">
    <property type="entry name" value="TrwB_TraG_TraD_VirD4"/>
    <property type="match status" value="1"/>
</dbReference>
<feature type="binding site" evidence="16">
    <location>
        <begin position="439"/>
        <end position="446"/>
    </location>
    <ligand>
        <name>ATP</name>
        <dbReference type="ChEBI" id="CHEBI:30616"/>
    </ligand>
</feature>
<dbReference type="GO" id="GO:0051301">
    <property type="term" value="P:cell division"/>
    <property type="evidence" value="ECO:0007669"/>
    <property type="project" value="UniProtKB-KW"/>
</dbReference>
<feature type="transmembrane region" description="Helical" evidence="18">
    <location>
        <begin position="168"/>
        <end position="190"/>
    </location>
</feature>
<dbReference type="InterPro" id="IPR041027">
    <property type="entry name" value="FtsK_alpha"/>
</dbReference>
<keyword evidence="12 18" id="KW-0472">Membrane</keyword>
<evidence type="ECO:0000256" key="3">
    <source>
        <dbReference type="ARBA" id="ARBA00020887"/>
    </source>
</evidence>
<evidence type="ECO:0000256" key="9">
    <source>
        <dbReference type="ARBA" id="ARBA00022840"/>
    </source>
</evidence>
<name>A0A917FCP8_9PROT</name>
<dbReference type="InterPro" id="IPR025199">
    <property type="entry name" value="FtsK_4TM"/>
</dbReference>
<feature type="domain" description="FtsK" evidence="19">
    <location>
        <begin position="422"/>
        <end position="641"/>
    </location>
</feature>
<dbReference type="PANTHER" id="PTHR22683:SF41">
    <property type="entry name" value="DNA TRANSLOCASE FTSK"/>
    <property type="match status" value="1"/>
</dbReference>
<feature type="transmembrane region" description="Helical" evidence="18">
    <location>
        <begin position="29"/>
        <end position="50"/>
    </location>
</feature>
<evidence type="ECO:0000256" key="18">
    <source>
        <dbReference type="SAM" id="Phobius"/>
    </source>
</evidence>
<accession>A0A917FCP8</accession>
<evidence type="ECO:0000256" key="11">
    <source>
        <dbReference type="ARBA" id="ARBA00023125"/>
    </source>
</evidence>
<keyword evidence="4" id="KW-1003">Cell membrane</keyword>
<evidence type="ECO:0000256" key="12">
    <source>
        <dbReference type="ARBA" id="ARBA00023136"/>
    </source>
</evidence>
<evidence type="ECO:0000313" key="20">
    <source>
        <dbReference type="EMBL" id="GGF62703.1"/>
    </source>
</evidence>
<evidence type="ECO:0000256" key="14">
    <source>
        <dbReference type="ARBA" id="ARBA00024784"/>
    </source>
</evidence>